<feature type="compositionally biased region" description="Low complexity" evidence="1">
    <location>
        <begin position="1"/>
        <end position="28"/>
    </location>
</feature>
<evidence type="ECO:0000256" key="1">
    <source>
        <dbReference type="SAM" id="MobiDB-lite"/>
    </source>
</evidence>
<gene>
    <name evidence="3" type="ORF">CI109_105170</name>
</gene>
<reference evidence="3" key="2">
    <citation type="submission" date="2024-01" db="EMBL/GenBank/DDBJ databases">
        <title>Comparative genomics of Cryptococcus and Kwoniella reveals pathogenesis evolution and contrasting modes of karyotype evolution via chromosome fusion or intercentromeric recombination.</title>
        <authorList>
            <person name="Coelho M.A."/>
            <person name="David-Palma M."/>
            <person name="Shea T."/>
            <person name="Bowers K."/>
            <person name="McGinley-Smith S."/>
            <person name="Mohammad A.W."/>
            <person name="Gnirke A."/>
            <person name="Yurkov A.M."/>
            <person name="Nowrousian M."/>
            <person name="Sun S."/>
            <person name="Cuomo C.A."/>
            <person name="Heitman J."/>
        </authorList>
    </citation>
    <scope>NUCLEOTIDE SEQUENCE</scope>
    <source>
        <strain evidence="3">CBS 12478</strain>
    </source>
</reference>
<dbReference type="GeneID" id="43587309"/>
<dbReference type="KEGG" id="ksn:43587309"/>
<name>A0A5M6C3F4_9TREE</name>
<evidence type="ECO:0000256" key="2">
    <source>
        <dbReference type="SAM" id="Phobius"/>
    </source>
</evidence>
<feature type="transmembrane region" description="Helical" evidence="2">
    <location>
        <begin position="320"/>
        <end position="339"/>
    </location>
</feature>
<feature type="transmembrane region" description="Helical" evidence="2">
    <location>
        <begin position="262"/>
        <end position="281"/>
    </location>
</feature>
<feature type="transmembrane region" description="Helical" evidence="2">
    <location>
        <begin position="288"/>
        <end position="308"/>
    </location>
</feature>
<reference evidence="3" key="1">
    <citation type="submission" date="2017-08" db="EMBL/GenBank/DDBJ databases">
        <authorList>
            <person name="Cuomo C."/>
            <person name="Billmyre B."/>
            <person name="Heitman J."/>
        </authorList>
    </citation>
    <scope>NUCLEOTIDE SEQUENCE</scope>
    <source>
        <strain evidence="3">CBS 12478</strain>
    </source>
</reference>
<evidence type="ECO:0000313" key="3">
    <source>
        <dbReference type="EMBL" id="WWD20694.1"/>
    </source>
</evidence>
<feature type="region of interest" description="Disordered" evidence="1">
    <location>
        <begin position="42"/>
        <end position="61"/>
    </location>
</feature>
<keyword evidence="2" id="KW-0472">Membrane</keyword>
<feature type="compositionally biased region" description="Low complexity" evidence="1">
    <location>
        <begin position="44"/>
        <end position="55"/>
    </location>
</feature>
<dbReference type="EMBL" id="CP144059">
    <property type="protein sequence ID" value="WWD20694.1"/>
    <property type="molecule type" value="Genomic_DNA"/>
</dbReference>
<keyword evidence="2" id="KW-1133">Transmembrane helix</keyword>
<organism evidence="3 4">
    <name type="scientific">Kwoniella shandongensis</name>
    <dbReference type="NCBI Taxonomy" id="1734106"/>
    <lineage>
        <taxon>Eukaryota</taxon>
        <taxon>Fungi</taxon>
        <taxon>Dikarya</taxon>
        <taxon>Basidiomycota</taxon>
        <taxon>Agaricomycotina</taxon>
        <taxon>Tremellomycetes</taxon>
        <taxon>Tremellales</taxon>
        <taxon>Cryptococcaceae</taxon>
        <taxon>Kwoniella</taxon>
    </lineage>
</organism>
<feature type="region of interest" description="Disordered" evidence="1">
    <location>
        <begin position="1"/>
        <end position="29"/>
    </location>
</feature>
<feature type="transmembrane region" description="Helical" evidence="2">
    <location>
        <begin position="224"/>
        <end position="242"/>
    </location>
</feature>
<evidence type="ECO:0000313" key="4">
    <source>
        <dbReference type="Proteomes" id="UP000322225"/>
    </source>
</evidence>
<dbReference type="OrthoDB" id="2565027at2759"/>
<proteinExistence type="predicted"/>
<keyword evidence="4" id="KW-1185">Reference proteome</keyword>
<feature type="transmembrane region" description="Helical" evidence="2">
    <location>
        <begin position="360"/>
        <end position="378"/>
    </location>
</feature>
<feature type="transmembrane region" description="Helical" evidence="2">
    <location>
        <begin position="430"/>
        <end position="449"/>
    </location>
</feature>
<dbReference type="AlphaFoldDB" id="A0A5M6C3F4"/>
<protein>
    <submittedName>
        <fullName evidence="3">Uncharacterized protein</fullName>
    </submittedName>
</protein>
<sequence>MAASERTPLLSSSRPSPSYTPTQTTRSPFTLVSQSNLLLNQYRSSLPPGSSSPSPRQETYDSPVREANLAIHLYALYLLNSDSRGNGPSPSIRSLLAHAANAGQVRAALCDAIEEMLDSGLGTHEEHEADGEEELSEILWTRWAVDDTDTGSKYASAMDLMLPPFVPSSTTSPFLSHPVIRHVLDTTWKSGIRSARHHDPSHISFVLRLRNAIPRVATPSRLHLAHMVSFLVLVGLTLGIAISPTGGLLTPYDYDDGRRRNISAVEIVWMICAGSSLLHTLQYDTTPLRCVLLFPTHLTFLVALFPSIHERSHTLLTLSIPTLTFLLVLPGPPSLPTFFKPLLPLSILLRRILYRSIRTAGLLMPLVVVLFGIFSWSMNGDIFRGFFVFSSVQQDYTAYGRSSLNVRQNDIIDSLADPIEVGVAPFQTRLMLFFTLTLLFTFSIILTAARAISNPRERWDSNDEKRWRGAVKESDEWEREYGLVVGREARRAWATSVRNYVWASVSKAREGNGAEEDGSRGEAAVNGVVDVDSHQTTRSYELLLPPPLNLISLPYDIYQTVVYLIRR</sequence>
<keyword evidence="2" id="KW-0812">Transmembrane</keyword>
<accession>A0A5M6C3F4</accession>
<dbReference type="RefSeq" id="XP_031862512.1">
    <property type="nucleotide sequence ID" value="XM_032003190.1"/>
</dbReference>
<dbReference type="Proteomes" id="UP000322225">
    <property type="component" value="Chromosome 9"/>
</dbReference>